<name>A0ABQ5EBS5_9ASTR</name>
<proteinExistence type="predicted"/>
<organism evidence="1 2">
    <name type="scientific">Tanacetum coccineum</name>
    <dbReference type="NCBI Taxonomy" id="301880"/>
    <lineage>
        <taxon>Eukaryota</taxon>
        <taxon>Viridiplantae</taxon>
        <taxon>Streptophyta</taxon>
        <taxon>Embryophyta</taxon>
        <taxon>Tracheophyta</taxon>
        <taxon>Spermatophyta</taxon>
        <taxon>Magnoliopsida</taxon>
        <taxon>eudicotyledons</taxon>
        <taxon>Gunneridae</taxon>
        <taxon>Pentapetalae</taxon>
        <taxon>asterids</taxon>
        <taxon>campanulids</taxon>
        <taxon>Asterales</taxon>
        <taxon>Asteraceae</taxon>
        <taxon>Asteroideae</taxon>
        <taxon>Anthemideae</taxon>
        <taxon>Anthemidinae</taxon>
        <taxon>Tanacetum</taxon>
    </lineage>
</organism>
<dbReference type="CDD" id="cd22744">
    <property type="entry name" value="OTU"/>
    <property type="match status" value="1"/>
</dbReference>
<evidence type="ECO:0000313" key="2">
    <source>
        <dbReference type="Proteomes" id="UP001151760"/>
    </source>
</evidence>
<gene>
    <name evidence="1" type="ORF">Tco_0974478</name>
</gene>
<accession>A0ABQ5EBS5</accession>
<evidence type="ECO:0008006" key="3">
    <source>
        <dbReference type="Google" id="ProtNLM"/>
    </source>
</evidence>
<dbReference type="Proteomes" id="UP001151760">
    <property type="component" value="Unassembled WGS sequence"/>
</dbReference>
<sequence>MQKKVGLGILEGWESRSWGGGVWRDIIRVGEELEGIGVDIISSSEGEVENGLQDVKGDGNFGFPSVAVALGLSEDQWPRIQSDLKKVGLGILEGWESRSWGGGVWRDIIRVGEELEGIGVDFISSFMGEVENGNDIRFWIDKWVGEASIRAWKQMANLLSERCEKALFLLQDVKGDGNCGFPSVAVALGISEDQWPRIQSDLKMDGNAKHGFTIDSAYNRVVIRLANRGNVEGCTTTFPLWPRPPQSEPHETIVIAHVYGNHYIKVALREGCPLPMTHPLWRTYRSDIASTWEDPYISHSNGRGGAFWVRVIKVYMKKKVGLGILEGWESRSWGGGVWRDIIRVGEELEGIGVDFISSFEGEVENGNDIRFWIDKWVGEIAFGVGNEIGLEVLEGGFVRTLRSYKSYCKMLLSSLIVGIVGGGRFKRVVISRLEN</sequence>
<reference evidence="1" key="2">
    <citation type="submission" date="2022-01" db="EMBL/GenBank/DDBJ databases">
        <authorList>
            <person name="Yamashiro T."/>
            <person name="Shiraishi A."/>
            <person name="Satake H."/>
            <person name="Nakayama K."/>
        </authorList>
    </citation>
    <scope>NUCLEOTIDE SEQUENCE</scope>
</reference>
<comment type="caution">
    <text evidence="1">The sequence shown here is derived from an EMBL/GenBank/DDBJ whole genome shotgun (WGS) entry which is preliminary data.</text>
</comment>
<evidence type="ECO:0000313" key="1">
    <source>
        <dbReference type="EMBL" id="GJT48321.1"/>
    </source>
</evidence>
<dbReference type="EMBL" id="BQNB010016144">
    <property type="protein sequence ID" value="GJT48321.1"/>
    <property type="molecule type" value="Genomic_DNA"/>
</dbReference>
<keyword evidence="2" id="KW-1185">Reference proteome</keyword>
<reference evidence="1" key="1">
    <citation type="journal article" date="2022" name="Int. J. Mol. Sci.">
        <title>Draft Genome of Tanacetum Coccineum: Genomic Comparison of Closely Related Tanacetum-Family Plants.</title>
        <authorList>
            <person name="Yamashiro T."/>
            <person name="Shiraishi A."/>
            <person name="Nakayama K."/>
            <person name="Satake H."/>
        </authorList>
    </citation>
    <scope>NUCLEOTIDE SEQUENCE</scope>
</reference>
<protein>
    <recommendedName>
        <fullName evidence="3">OTU domain-containing protein</fullName>
    </recommendedName>
</protein>